<dbReference type="EMBL" id="RCHS01004337">
    <property type="protein sequence ID" value="RMX35933.1"/>
    <property type="molecule type" value="Genomic_DNA"/>
</dbReference>
<sequence>MNEDEPSVFETSANDVNQTEISVSDGITSSQSKGVSENLPSRETETSESNIRESESRFSKENIEASGDNDTTETSELESRAAGMLSLNSDATADSSGVIGDAGKIGDKSLQQELEVEGEIHEGKLNGTQATEENPFLQSVKYLEKHQILRLFQNFAAQIVYKRPDNPLQYLVDELEGSREEAREQVERVPVTSQDADTLDLTS</sequence>
<gene>
    <name evidence="2" type="ORF">pdam_00005196</name>
</gene>
<accession>A0A3M6T4S6</accession>
<keyword evidence="3" id="KW-1185">Reference proteome</keyword>
<proteinExistence type="predicted"/>
<dbReference type="InterPro" id="IPR048377">
    <property type="entry name" value="TEX55_DD"/>
</dbReference>
<name>A0A3M6T4S6_POCDA</name>
<reference evidence="2 3" key="1">
    <citation type="journal article" date="2018" name="Sci. Rep.">
        <title>Comparative analysis of the Pocillopora damicornis genome highlights role of immune system in coral evolution.</title>
        <authorList>
            <person name="Cunning R."/>
            <person name="Bay R.A."/>
            <person name="Gillette P."/>
            <person name="Baker A.C."/>
            <person name="Traylor-Knowles N."/>
        </authorList>
    </citation>
    <scope>NUCLEOTIDE SEQUENCE [LARGE SCALE GENOMIC DNA]</scope>
    <source>
        <strain evidence="2">RSMAS</strain>
        <tissue evidence="2">Whole animal</tissue>
    </source>
</reference>
<dbReference type="PANTHER" id="PTHR21847:SF1">
    <property type="entry name" value="EF-HAND CALCIUM-BINDING DOMAIN-CONTAINING PROTEIN 10"/>
    <property type="match status" value="1"/>
</dbReference>
<dbReference type="PANTHER" id="PTHR21847">
    <property type="entry name" value="EF-HAND CALCIUM-BINDING DOMAIN-CONTAINING PROTEIN 10"/>
    <property type="match status" value="1"/>
</dbReference>
<dbReference type="AlphaFoldDB" id="A0A3M6T4S6"/>
<comment type="caution">
    <text evidence="2">The sequence shown here is derived from an EMBL/GenBank/DDBJ whole genome shotgun (WGS) entry which is preliminary data.</text>
</comment>
<evidence type="ECO:0000313" key="3">
    <source>
        <dbReference type="Proteomes" id="UP000275408"/>
    </source>
</evidence>
<feature type="compositionally biased region" description="Polar residues" evidence="1">
    <location>
        <begin position="9"/>
        <end position="39"/>
    </location>
</feature>
<dbReference type="Pfam" id="PF17819">
    <property type="entry name" value="Tex55"/>
    <property type="match status" value="1"/>
</dbReference>
<organism evidence="2 3">
    <name type="scientific">Pocillopora damicornis</name>
    <name type="common">Cauliflower coral</name>
    <name type="synonym">Millepora damicornis</name>
    <dbReference type="NCBI Taxonomy" id="46731"/>
    <lineage>
        <taxon>Eukaryota</taxon>
        <taxon>Metazoa</taxon>
        <taxon>Cnidaria</taxon>
        <taxon>Anthozoa</taxon>
        <taxon>Hexacorallia</taxon>
        <taxon>Scleractinia</taxon>
        <taxon>Astrocoeniina</taxon>
        <taxon>Pocilloporidae</taxon>
        <taxon>Pocillopora</taxon>
    </lineage>
</organism>
<dbReference type="Gene3D" id="1.20.890.10">
    <property type="entry name" value="cAMP-dependent protein kinase regulatory subunit, dimerization-anchoring domain"/>
    <property type="match status" value="1"/>
</dbReference>
<dbReference type="InterPro" id="IPR039879">
    <property type="entry name" value="EFC10"/>
</dbReference>
<dbReference type="SUPFAM" id="SSF47391">
    <property type="entry name" value="Dimerization-anchoring domain of cAMP-dependent PK regulatory subunit"/>
    <property type="match status" value="1"/>
</dbReference>
<evidence type="ECO:0000313" key="2">
    <source>
        <dbReference type="EMBL" id="RMX35933.1"/>
    </source>
</evidence>
<feature type="region of interest" description="Disordered" evidence="1">
    <location>
        <begin position="1"/>
        <end position="80"/>
    </location>
</feature>
<feature type="compositionally biased region" description="Basic and acidic residues" evidence="1">
    <location>
        <begin position="40"/>
        <end position="63"/>
    </location>
</feature>
<protein>
    <submittedName>
        <fullName evidence="2">Uncharacterized protein</fullName>
    </submittedName>
</protein>
<dbReference type="Proteomes" id="UP000275408">
    <property type="component" value="Unassembled WGS sequence"/>
</dbReference>
<dbReference type="CDD" id="cd22975">
    <property type="entry name" value="DD_TEX55"/>
    <property type="match status" value="1"/>
</dbReference>
<feature type="compositionally biased region" description="Polar residues" evidence="1">
    <location>
        <begin position="191"/>
        <end position="203"/>
    </location>
</feature>
<dbReference type="InterPro" id="IPR040760">
    <property type="entry name" value="Tex55"/>
</dbReference>
<evidence type="ECO:0000256" key="1">
    <source>
        <dbReference type="SAM" id="MobiDB-lite"/>
    </source>
</evidence>
<dbReference type="OrthoDB" id="522106at2759"/>
<feature type="compositionally biased region" description="Basic and acidic residues" evidence="1">
    <location>
        <begin position="177"/>
        <end position="187"/>
    </location>
</feature>
<feature type="region of interest" description="Disordered" evidence="1">
    <location>
        <begin position="177"/>
        <end position="203"/>
    </location>
</feature>